<organism evidence="7 8">
    <name type="scientific">Platanthera guangdongensis</name>
    <dbReference type="NCBI Taxonomy" id="2320717"/>
    <lineage>
        <taxon>Eukaryota</taxon>
        <taxon>Viridiplantae</taxon>
        <taxon>Streptophyta</taxon>
        <taxon>Embryophyta</taxon>
        <taxon>Tracheophyta</taxon>
        <taxon>Spermatophyta</taxon>
        <taxon>Magnoliopsida</taxon>
        <taxon>Liliopsida</taxon>
        <taxon>Asparagales</taxon>
        <taxon>Orchidaceae</taxon>
        <taxon>Orchidoideae</taxon>
        <taxon>Orchideae</taxon>
        <taxon>Orchidinae</taxon>
        <taxon>Platanthera</taxon>
    </lineage>
</organism>
<protein>
    <submittedName>
        <fullName evidence="7">Protein ycf2</fullName>
    </submittedName>
</protein>
<evidence type="ECO:0000313" key="8">
    <source>
        <dbReference type="Proteomes" id="UP001412067"/>
    </source>
</evidence>
<evidence type="ECO:0000256" key="2">
    <source>
        <dbReference type="ARBA" id="ARBA00004474"/>
    </source>
</evidence>
<evidence type="ECO:0000256" key="4">
    <source>
        <dbReference type="ARBA" id="ARBA00022640"/>
    </source>
</evidence>
<comment type="subcellular location">
    <subcellularLocation>
        <location evidence="2">Plastid</location>
    </subcellularLocation>
</comment>
<proteinExistence type="inferred from homology"/>
<keyword evidence="8" id="KW-1185">Reference proteome</keyword>
<dbReference type="PANTHER" id="PTHR33078">
    <property type="entry name" value="PROTEIN YCF2-RELATED"/>
    <property type="match status" value="1"/>
</dbReference>
<accession>A0ABR2MBH1</accession>
<sequence>MMQNGSCSIVDQRFLYEKYESEFEEGALDPQQIEEYLFNHIVWAPRIWRPCGNLFDCIERPTELGFPYWTVNLSPNNYNLSSTHLIHTLSYSLKATINEMVIPTNLWDPVNLITPAKLL</sequence>
<comment type="similarity">
    <text evidence="3">Belongs to the Ycf2 family.</text>
</comment>
<gene>
    <name evidence="7" type="primary">ycf2-A</name>
    <name evidence="7" type="ORF">KSP40_PGU017550</name>
</gene>
<dbReference type="Proteomes" id="UP001412067">
    <property type="component" value="Unassembled WGS sequence"/>
</dbReference>
<comment type="caution">
    <text evidence="7">The sequence shown here is derived from an EMBL/GenBank/DDBJ whole genome shotgun (WGS) entry which is preliminary data.</text>
</comment>
<keyword evidence="4" id="KW-0934">Plastid</keyword>
<comment type="function">
    <text evidence="1">Probable ATPase of unknown function. Its presence in a non-photosynthetic plant (Epifagus virginiana) and experiments in tobacco indicate that it has an essential function which is probably not related to photosynthesis.</text>
</comment>
<dbReference type="PANTHER" id="PTHR33078:SF100">
    <property type="entry name" value="PROTEIN YCF2"/>
    <property type="match status" value="1"/>
</dbReference>
<evidence type="ECO:0000256" key="6">
    <source>
        <dbReference type="ARBA" id="ARBA00022840"/>
    </source>
</evidence>
<keyword evidence="5" id="KW-0547">Nucleotide-binding</keyword>
<evidence type="ECO:0000313" key="7">
    <source>
        <dbReference type="EMBL" id="KAK8961453.1"/>
    </source>
</evidence>
<evidence type="ECO:0000256" key="3">
    <source>
        <dbReference type="ARBA" id="ARBA00009361"/>
    </source>
</evidence>
<keyword evidence="6" id="KW-0067">ATP-binding</keyword>
<reference evidence="7 8" key="1">
    <citation type="journal article" date="2022" name="Nat. Plants">
        <title>Genomes of leafy and leafless Platanthera orchids illuminate the evolution of mycoheterotrophy.</title>
        <authorList>
            <person name="Li M.H."/>
            <person name="Liu K.W."/>
            <person name="Li Z."/>
            <person name="Lu H.C."/>
            <person name="Ye Q.L."/>
            <person name="Zhang D."/>
            <person name="Wang J.Y."/>
            <person name="Li Y.F."/>
            <person name="Zhong Z.M."/>
            <person name="Liu X."/>
            <person name="Yu X."/>
            <person name="Liu D.K."/>
            <person name="Tu X.D."/>
            <person name="Liu B."/>
            <person name="Hao Y."/>
            <person name="Liao X.Y."/>
            <person name="Jiang Y.T."/>
            <person name="Sun W.H."/>
            <person name="Chen J."/>
            <person name="Chen Y.Q."/>
            <person name="Ai Y."/>
            <person name="Zhai J.W."/>
            <person name="Wu S.S."/>
            <person name="Zhou Z."/>
            <person name="Hsiao Y.Y."/>
            <person name="Wu W.L."/>
            <person name="Chen Y.Y."/>
            <person name="Lin Y.F."/>
            <person name="Hsu J.L."/>
            <person name="Li C.Y."/>
            <person name="Wang Z.W."/>
            <person name="Zhao X."/>
            <person name="Zhong W.Y."/>
            <person name="Ma X.K."/>
            <person name="Ma L."/>
            <person name="Huang J."/>
            <person name="Chen G.Z."/>
            <person name="Huang M.Z."/>
            <person name="Huang L."/>
            <person name="Peng D.H."/>
            <person name="Luo Y.B."/>
            <person name="Zou S.Q."/>
            <person name="Chen S.P."/>
            <person name="Lan S."/>
            <person name="Tsai W.C."/>
            <person name="Van de Peer Y."/>
            <person name="Liu Z.J."/>
        </authorList>
    </citation>
    <scope>NUCLEOTIDE SEQUENCE [LARGE SCALE GENOMIC DNA]</scope>
    <source>
        <strain evidence="7">Lor288</strain>
    </source>
</reference>
<dbReference type="EMBL" id="JBBWWR010000009">
    <property type="protein sequence ID" value="KAK8961453.1"/>
    <property type="molecule type" value="Genomic_DNA"/>
</dbReference>
<evidence type="ECO:0000256" key="1">
    <source>
        <dbReference type="ARBA" id="ARBA00002329"/>
    </source>
</evidence>
<evidence type="ECO:0000256" key="5">
    <source>
        <dbReference type="ARBA" id="ARBA00022741"/>
    </source>
</evidence>
<name>A0ABR2MBH1_9ASPA</name>